<sequence length="313" mass="36858">MRKETLEQEFAYHETNGKKPYFEGWYYKIQTSEVSVGVIVGIHYEKGIRNGFIQVLDTYRNISDYLVFPDEDIHIEEHKIKFKENEFTRHYLHFHDEEKQLHMDVQFHQQHHLHGNIYMPTIMGPFSYMEMECTHAIISLHHRCDGKLLIQGKAFDAKGIGYIEKDRGTSFPKRYLWYQSNSCRKKESCFFLSIADIPIKQLEFQGIICVLMLQGKQKRFATYLGAKVTHMEMMRKKEGVHAFLHMKQGSYELDIHLLYRDVYSLKAPVSGIMCKTVKESLNSIAKVIIYHHHKIIEKQIFQKGGCEISGYYG</sequence>
<accession>A0A4R3T9U8</accession>
<comment type="caution">
    <text evidence="1">The sequence shown here is derived from an EMBL/GenBank/DDBJ whole genome shotgun (WGS) entry which is preliminary data.</text>
</comment>
<proteinExistence type="predicted"/>
<gene>
    <name evidence="1" type="ORF">EDD61_1173</name>
</gene>
<protein>
    <recommendedName>
        <fullName evidence="3">Tocopherol cyclase-like protein</fullName>
    </recommendedName>
</protein>
<name>A0A4R3T9U8_9FIRM</name>
<evidence type="ECO:0008006" key="3">
    <source>
        <dbReference type="Google" id="ProtNLM"/>
    </source>
</evidence>
<dbReference type="Proteomes" id="UP000295773">
    <property type="component" value="Unassembled WGS sequence"/>
</dbReference>
<dbReference type="PANTHER" id="PTHR35309">
    <property type="match status" value="1"/>
</dbReference>
<dbReference type="PANTHER" id="PTHR35309:SF4">
    <property type="entry name" value="TOCOPHEROL CYCLASE"/>
    <property type="match status" value="1"/>
</dbReference>
<evidence type="ECO:0000313" key="1">
    <source>
        <dbReference type="EMBL" id="TCU57617.1"/>
    </source>
</evidence>
<dbReference type="AlphaFoldDB" id="A0A4R3T9U8"/>
<dbReference type="GO" id="GO:0009976">
    <property type="term" value="F:tocopherol cyclase activity"/>
    <property type="evidence" value="ECO:0007669"/>
    <property type="project" value="InterPro"/>
</dbReference>
<keyword evidence="2" id="KW-1185">Reference proteome</keyword>
<dbReference type="InterPro" id="IPR025893">
    <property type="entry name" value="Tocopherol_cyclase"/>
</dbReference>
<dbReference type="EMBL" id="SMBP01000017">
    <property type="protein sequence ID" value="TCU57617.1"/>
    <property type="molecule type" value="Genomic_DNA"/>
</dbReference>
<organism evidence="1 2">
    <name type="scientific">Longicatena caecimuris</name>
    <dbReference type="NCBI Taxonomy" id="1796635"/>
    <lineage>
        <taxon>Bacteria</taxon>
        <taxon>Bacillati</taxon>
        <taxon>Bacillota</taxon>
        <taxon>Erysipelotrichia</taxon>
        <taxon>Erysipelotrichales</taxon>
        <taxon>Erysipelotrichaceae</taxon>
        <taxon>Longicatena</taxon>
    </lineage>
</organism>
<dbReference type="RefSeq" id="WP_132225214.1">
    <property type="nucleotide sequence ID" value="NZ_JANKBG010000016.1"/>
</dbReference>
<reference evidence="1 2" key="1">
    <citation type="submission" date="2019-03" db="EMBL/GenBank/DDBJ databases">
        <title>Genomic Encyclopedia of Type Strains, Phase IV (KMG-IV): sequencing the most valuable type-strain genomes for metagenomic binning, comparative biology and taxonomic classification.</title>
        <authorList>
            <person name="Goeker M."/>
        </authorList>
    </citation>
    <scope>NUCLEOTIDE SEQUENCE [LARGE SCALE GENOMIC DNA]</scope>
    <source>
        <strain evidence="1 2">DSM 29481</strain>
    </source>
</reference>
<evidence type="ECO:0000313" key="2">
    <source>
        <dbReference type="Proteomes" id="UP000295773"/>
    </source>
</evidence>